<reference evidence="1 2" key="1">
    <citation type="submission" date="2016-10" db="EMBL/GenBank/DDBJ databases">
        <authorList>
            <person name="Varghese N."/>
            <person name="Submissions S."/>
        </authorList>
    </citation>
    <scope>NUCLEOTIDE SEQUENCE [LARGE SCALE GENOMIC DNA]</scope>
    <source>
        <strain evidence="1 2">DSM 16643</strain>
    </source>
</reference>
<gene>
    <name evidence="1" type="ORF">SAMN02910315_01976</name>
</gene>
<dbReference type="Proteomes" id="UP000323439">
    <property type="component" value="Unassembled WGS sequence"/>
</dbReference>
<dbReference type="AlphaFoldDB" id="A0A1G5X5V6"/>
<dbReference type="EMBL" id="FMXB01000018">
    <property type="protein sequence ID" value="SDA65781.1"/>
    <property type="molecule type" value="Genomic_DNA"/>
</dbReference>
<keyword evidence="2" id="KW-1185">Reference proteome</keyword>
<organism evidence="1 2">
    <name type="scientific">Methanobrevibacter millerae</name>
    <dbReference type="NCBI Taxonomy" id="230361"/>
    <lineage>
        <taxon>Archaea</taxon>
        <taxon>Methanobacteriati</taxon>
        <taxon>Methanobacteriota</taxon>
        <taxon>Methanomada group</taxon>
        <taxon>Methanobacteria</taxon>
        <taxon>Methanobacteriales</taxon>
        <taxon>Methanobacteriaceae</taxon>
        <taxon>Methanobrevibacter</taxon>
    </lineage>
</organism>
<evidence type="ECO:0000313" key="2">
    <source>
        <dbReference type="Proteomes" id="UP000323439"/>
    </source>
</evidence>
<protein>
    <submittedName>
        <fullName evidence="1">Uncharacterized protein</fullName>
    </submittedName>
</protein>
<sequence>MILILVIIIIAIAILLSNLPFDVTHNTNVSYEQMDVQMRKLWY</sequence>
<accession>A0A1G5X5V6</accession>
<name>A0A1G5X5V6_9EURY</name>
<proteinExistence type="predicted"/>
<evidence type="ECO:0000313" key="1">
    <source>
        <dbReference type="EMBL" id="SDA65781.1"/>
    </source>
</evidence>